<dbReference type="EMBL" id="KZ358167">
    <property type="protein sequence ID" value="PIO59309.1"/>
    <property type="molecule type" value="Genomic_DNA"/>
</dbReference>
<evidence type="ECO:0000313" key="2">
    <source>
        <dbReference type="Proteomes" id="UP000230423"/>
    </source>
</evidence>
<accession>A0A2G9TMT7</accession>
<organism evidence="1 2">
    <name type="scientific">Teladorsagia circumcincta</name>
    <name type="common">Brown stomach worm</name>
    <name type="synonym">Ostertagia circumcincta</name>
    <dbReference type="NCBI Taxonomy" id="45464"/>
    <lineage>
        <taxon>Eukaryota</taxon>
        <taxon>Metazoa</taxon>
        <taxon>Ecdysozoa</taxon>
        <taxon>Nematoda</taxon>
        <taxon>Chromadorea</taxon>
        <taxon>Rhabditida</taxon>
        <taxon>Rhabditina</taxon>
        <taxon>Rhabditomorpha</taxon>
        <taxon>Strongyloidea</taxon>
        <taxon>Trichostrongylidae</taxon>
        <taxon>Teladorsagia</taxon>
    </lineage>
</organism>
<evidence type="ECO:0008006" key="3">
    <source>
        <dbReference type="Google" id="ProtNLM"/>
    </source>
</evidence>
<reference evidence="1 2" key="1">
    <citation type="submission" date="2015-09" db="EMBL/GenBank/DDBJ databases">
        <title>Draft genome of the parasitic nematode Teladorsagia circumcincta isolate WARC Sus (inbred).</title>
        <authorList>
            <person name="Mitreva M."/>
        </authorList>
    </citation>
    <scope>NUCLEOTIDE SEQUENCE [LARGE SCALE GENOMIC DNA]</scope>
    <source>
        <strain evidence="1 2">S</strain>
    </source>
</reference>
<gene>
    <name evidence="1" type="ORF">TELCIR_19230</name>
</gene>
<dbReference type="Proteomes" id="UP000230423">
    <property type="component" value="Unassembled WGS sequence"/>
</dbReference>
<proteinExistence type="predicted"/>
<dbReference type="InterPro" id="IPR043129">
    <property type="entry name" value="ATPase_NBD"/>
</dbReference>
<sequence>SHCADEAPAEEIVLSGVDVDANRDERTLTIHGGRDHIRMTLRNIYLAGGASLMPGLAEKLEQELAAIVPNSIHTQ</sequence>
<evidence type="ECO:0000313" key="1">
    <source>
        <dbReference type="EMBL" id="PIO59309.1"/>
    </source>
</evidence>
<dbReference type="Gene3D" id="3.30.420.40">
    <property type="match status" value="1"/>
</dbReference>
<protein>
    <recommendedName>
        <fullName evidence="3">Actin</fullName>
    </recommendedName>
</protein>
<keyword evidence="2" id="KW-1185">Reference proteome</keyword>
<dbReference type="OrthoDB" id="337660at2759"/>
<dbReference type="AlphaFoldDB" id="A0A2G9TMT7"/>
<feature type="non-terminal residue" evidence="1">
    <location>
        <position position="75"/>
    </location>
</feature>
<feature type="non-terminal residue" evidence="1">
    <location>
        <position position="1"/>
    </location>
</feature>
<dbReference type="SUPFAM" id="SSF53067">
    <property type="entry name" value="Actin-like ATPase domain"/>
    <property type="match status" value="1"/>
</dbReference>
<name>A0A2G9TMT7_TELCI</name>